<feature type="region of interest" description="Disordered" evidence="6">
    <location>
        <begin position="1429"/>
        <end position="1469"/>
    </location>
</feature>
<dbReference type="CDD" id="cd00590">
    <property type="entry name" value="RRM_SF"/>
    <property type="match status" value="1"/>
</dbReference>
<dbReference type="EMBL" id="QZWG01000010">
    <property type="protein sequence ID" value="RZB85640.1"/>
    <property type="molecule type" value="Genomic_DNA"/>
</dbReference>
<evidence type="ECO:0000259" key="8">
    <source>
        <dbReference type="PROSITE" id="PS50888"/>
    </source>
</evidence>
<dbReference type="Gene3D" id="4.10.280.10">
    <property type="entry name" value="Helix-loop-helix DNA-binding domain"/>
    <property type="match status" value="2"/>
</dbReference>
<dbReference type="SUPFAM" id="SSF54928">
    <property type="entry name" value="RNA-binding domain, RBD"/>
    <property type="match status" value="1"/>
</dbReference>
<feature type="compositionally biased region" description="Low complexity" evidence="6">
    <location>
        <begin position="652"/>
        <end position="670"/>
    </location>
</feature>
<feature type="compositionally biased region" description="Basic and acidic residues" evidence="6">
    <location>
        <begin position="1429"/>
        <end position="1444"/>
    </location>
</feature>
<keyword evidence="10" id="KW-1185">Reference proteome</keyword>
<dbReference type="InterPro" id="IPR035979">
    <property type="entry name" value="RBD_domain_sf"/>
</dbReference>
<keyword evidence="3" id="KW-0804">Transcription</keyword>
<dbReference type="FunFam" id="4.10.280.10:FF:000004">
    <property type="entry name" value="Basic helix-loop-helix transcription factor"/>
    <property type="match status" value="1"/>
</dbReference>
<evidence type="ECO:0000256" key="1">
    <source>
        <dbReference type="ARBA" id="ARBA00004123"/>
    </source>
</evidence>
<feature type="compositionally biased region" description="Basic and acidic residues" evidence="6">
    <location>
        <begin position="1635"/>
        <end position="1647"/>
    </location>
</feature>
<dbReference type="Pfam" id="PF00010">
    <property type="entry name" value="HLH"/>
    <property type="match status" value="2"/>
</dbReference>
<sequence length="1655" mass="185834">MDDDDEEYPIPVSKKPSTQNDEIMELLWQNGQVVMQNQNQRPFRKQPPTTDGDGPIPAREIRSSEAENYNSQHLFMQEDEMASWLHYPIHEDPPPFDHHDFCADILYPPPYATASQNQSSASVQSSVRTTELQHPAPRPPIPPPRRQEHTLSRIHNFTHFAKHGNASSSSKAAAPAQPTVADSCDTPVATAEHVETGRASVSAAAGKTPASDGGRETATCDVTVTSSPGGSSGSAEPVQREPVVNRKRKGREQEESEYQSEDVDFESPEAKKQVRGSTSTKRSHAAEVHNLSERRRRDRINEKMKALQELIPRCNKSDKASMLDEAIEYLKSLQLQVQMMSMGCGMVPMIFPGIQQYMPPMGMGIGMGMGMGMGMEMGMGMNRSVMPFPNMLASSTLPAATATAHLGPRFPMPPFHMPHVATPDSSRMQGANHPDNNMLNSLGTLDPDQSCIPNFTDPYQQYLSLQQAQLQLMQTMNQPNVSKPSTSRGQENPEKHQSGKTKHDWLILQSSPENSNGAAHYWIAGRLPVTLTSGDYFEIQMDDDDEEYPIPVSKKPSTQNDEIMELLWQNGQVVMQNQNQRPFRKQPPTTDGDGPIPAREIRSSEAENYNSQHLFMQEDEMASWLHYPIHEDPPPFDHHDFCADILYPPPYATASQNQSSASVQSSVRTTELQHPAPRPPIPPPRRQEHTLSRIHNFTHFAKHGNASSSSKAAAPAQPTVADSCDTPVATAEHVETGRASVSAAAGKTPASDGGRETATCDVTVTSSPGGSSGSAEPVQREPVVNRKRKGREQEESEYQSEDVDFESPEAKKQVRGSTSTKRSHAAEVHNLSGRMKALQELIPRCNKSDKASILDEAIEYLKSLQIKVQFSLEETAHPFSERSRVAEPKRLYLEYEKREMRVRERKKERERLRERERVRRERNSGRWRVTPRANGAKCERESIGETSRRSYAGNLGRAKLTHSGSNWRDNKDITSLYFSRFAEDITEKDLWYHFKRWGDVREIFIPKRRNLAGRRYGFVRFKGVQDIPFLVKKLDSIVIGGLKLFVNLPKYGREKGRETRGNIQAKLPMDRKQGGEFRNRNAPPISYADALRRNTSREGDQKSVFIPNNQHTSLSVAQIQLEPEDTLWLKEAWVAHLKNPAMYDRVEEELMWETGKDIRTTFMGDDQVLLLGLSEYDANQLINGDRTFLFSSIERWHPNMRVDYRLTWIQCWGIPVQAWNPKHFNQIIAPMGEVVDIDDAVEEKRRVDKARLLIRTQWRPSIQHTVEVMIDGAKFMVHINEESCQGHVGCSRRAGNAEGSSEEINSDDSMFDSSSHINWDHGDTASDLPELESCSNPHGGASQYLAGADDRGGLSRVPPQVSELLSAREEEVANSSRGTKIQQTWMLPAGFSDGCDPVGIYPRSIAETRVTPLPGHKFKSFSQFVETKAEERHEVSPDARSVEAKKHHKQSYGGNGRSRGGFSGQKKDHAEDGNVALFEDRADTCDKPMDNDMEGHPTNNSLRSAQQDEHFSYSTPKDKNSLLGLQTKVGPDGNQWQVYSRKKRSQKQSNMGLPSSNPNVSTIFENNQQHQNNSSIQPEETHQVSLQQQITMEAAVATPISETQHDHEANLILDVAKQLGLTGEGSREDILEKFQHMEERDRAEATRRANNSRNP</sequence>
<dbReference type="Gene3D" id="3.30.70.330">
    <property type="match status" value="1"/>
</dbReference>
<evidence type="ECO:0000313" key="10">
    <source>
        <dbReference type="Proteomes" id="UP000289340"/>
    </source>
</evidence>
<comment type="subcellular location">
    <subcellularLocation>
        <location evidence="1">Nucleus</location>
    </subcellularLocation>
</comment>
<evidence type="ECO:0000256" key="3">
    <source>
        <dbReference type="ARBA" id="ARBA00023163"/>
    </source>
</evidence>
<feature type="compositionally biased region" description="Low complexity" evidence="6">
    <location>
        <begin position="112"/>
        <end position="130"/>
    </location>
</feature>
<feature type="compositionally biased region" description="Basic and acidic residues" evidence="6">
    <location>
        <begin position="1506"/>
        <end position="1520"/>
    </location>
</feature>
<feature type="compositionally biased region" description="Low complexity" evidence="6">
    <location>
        <begin position="166"/>
        <end position="176"/>
    </location>
</feature>
<keyword evidence="5" id="KW-0694">RNA-binding</keyword>
<feature type="compositionally biased region" description="Acidic residues" evidence="6">
    <location>
        <begin position="254"/>
        <end position="267"/>
    </location>
</feature>
<dbReference type="Pfam" id="PF00076">
    <property type="entry name" value="RRM_1"/>
    <property type="match status" value="1"/>
</dbReference>
<dbReference type="InterPro" id="IPR047265">
    <property type="entry name" value="PIF1-like_bHLH"/>
</dbReference>
<feature type="domain" description="BHLH" evidence="8">
    <location>
        <begin position="284"/>
        <end position="333"/>
    </location>
</feature>
<feature type="region of interest" description="Disordered" evidence="6">
    <location>
        <begin position="1"/>
        <end position="21"/>
    </location>
</feature>
<feature type="region of interest" description="Disordered" evidence="6">
    <location>
        <begin position="580"/>
        <end position="599"/>
    </location>
</feature>
<feature type="compositionally biased region" description="Polar residues" evidence="6">
    <location>
        <begin position="1547"/>
        <end position="1563"/>
    </location>
</feature>
<feature type="domain" description="RRM" evidence="7">
    <location>
        <begin position="974"/>
        <end position="1051"/>
    </location>
</feature>
<dbReference type="Proteomes" id="UP000289340">
    <property type="component" value="Chromosome 10"/>
</dbReference>
<feature type="region of interest" description="Disordered" evidence="6">
    <location>
        <begin position="652"/>
        <end position="687"/>
    </location>
</feature>
<dbReference type="SUPFAM" id="SSF47459">
    <property type="entry name" value="HLH, helix-loop-helix DNA-binding domain"/>
    <property type="match status" value="2"/>
</dbReference>
<accession>A0A445IHP3</accession>
<feature type="region of interest" description="Disordered" evidence="6">
    <location>
        <begin position="1635"/>
        <end position="1655"/>
    </location>
</feature>
<evidence type="ECO:0000256" key="2">
    <source>
        <dbReference type="ARBA" id="ARBA00023015"/>
    </source>
</evidence>
<feature type="region of interest" description="Disordered" evidence="6">
    <location>
        <begin position="1484"/>
        <end position="1563"/>
    </location>
</feature>
<feature type="region of interest" description="Disordered" evidence="6">
    <location>
        <begin position="35"/>
        <end position="59"/>
    </location>
</feature>
<evidence type="ECO:0000256" key="6">
    <source>
        <dbReference type="SAM" id="MobiDB-lite"/>
    </source>
</evidence>
<organism evidence="9 10">
    <name type="scientific">Glycine soja</name>
    <name type="common">Wild soybean</name>
    <dbReference type="NCBI Taxonomy" id="3848"/>
    <lineage>
        <taxon>Eukaryota</taxon>
        <taxon>Viridiplantae</taxon>
        <taxon>Streptophyta</taxon>
        <taxon>Embryophyta</taxon>
        <taxon>Tracheophyta</taxon>
        <taxon>Spermatophyta</taxon>
        <taxon>Magnoliopsida</taxon>
        <taxon>eudicotyledons</taxon>
        <taxon>Gunneridae</taxon>
        <taxon>Pentapetalae</taxon>
        <taxon>rosids</taxon>
        <taxon>fabids</taxon>
        <taxon>Fabales</taxon>
        <taxon>Fabaceae</taxon>
        <taxon>Papilionoideae</taxon>
        <taxon>50 kb inversion clade</taxon>
        <taxon>NPAAA clade</taxon>
        <taxon>indigoferoid/millettioid clade</taxon>
        <taxon>Phaseoleae</taxon>
        <taxon>Glycine</taxon>
        <taxon>Glycine subgen. Soja</taxon>
    </lineage>
</organism>
<feature type="domain" description="BHLH" evidence="8">
    <location>
        <begin position="815"/>
        <end position="864"/>
    </location>
</feature>
<dbReference type="PROSITE" id="PS50102">
    <property type="entry name" value="RRM"/>
    <property type="match status" value="1"/>
</dbReference>
<evidence type="ECO:0000313" key="9">
    <source>
        <dbReference type="EMBL" id="RZB85640.1"/>
    </source>
</evidence>
<dbReference type="InterPro" id="IPR000504">
    <property type="entry name" value="RRM_dom"/>
</dbReference>
<gene>
    <name evidence="9" type="ORF">D0Y65_025976</name>
</gene>
<feature type="compositionally biased region" description="Low complexity" evidence="6">
    <location>
        <begin position="706"/>
        <end position="716"/>
    </location>
</feature>
<feature type="compositionally biased region" description="Basic and acidic residues" evidence="6">
    <location>
        <begin position="491"/>
        <end position="502"/>
    </location>
</feature>
<dbReference type="PROSITE" id="PS50888">
    <property type="entry name" value="BHLH"/>
    <property type="match status" value="2"/>
</dbReference>
<feature type="region of interest" description="Disordered" evidence="6">
    <location>
        <begin position="112"/>
        <end position="147"/>
    </location>
</feature>
<dbReference type="GO" id="GO:0005634">
    <property type="term" value="C:nucleus"/>
    <property type="evidence" value="ECO:0007669"/>
    <property type="project" value="UniProtKB-SubCell"/>
</dbReference>
<dbReference type="GO" id="GO:0003700">
    <property type="term" value="F:DNA-binding transcription factor activity"/>
    <property type="evidence" value="ECO:0007669"/>
    <property type="project" value="InterPro"/>
</dbReference>
<dbReference type="InterPro" id="IPR011598">
    <property type="entry name" value="bHLH_dom"/>
</dbReference>
<feature type="compositionally biased region" description="Gly residues" evidence="6">
    <location>
        <begin position="1453"/>
        <end position="1463"/>
    </location>
</feature>
<dbReference type="InterPro" id="IPR044273">
    <property type="entry name" value="PIF3-like"/>
</dbReference>
<feature type="compositionally biased region" description="Acidic residues" evidence="6">
    <location>
        <begin position="794"/>
        <end position="807"/>
    </location>
</feature>
<dbReference type="SMART" id="SM00353">
    <property type="entry name" value="HLH"/>
    <property type="match status" value="2"/>
</dbReference>
<evidence type="ECO:0000259" key="7">
    <source>
        <dbReference type="PROSITE" id="PS50102"/>
    </source>
</evidence>
<protein>
    <submittedName>
        <fullName evidence="9">Transcription factor PIF1 isoform A</fullName>
    </submittedName>
</protein>
<feature type="compositionally biased region" description="Acidic residues" evidence="6">
    <location>
        <begin position="1300"/>
        <end position="1310"/>
    </location>
</feature>
<evidence type="ECO:0000256" key="4">
    <source>
        <dbReference type="ARBA" id="ARBA00023242"/>
    </source>
</evidence>
<keyword evidence="2" id="KW-0805">Transcription regulation</keyword>
<evidence type="ECO:0000256" key="5">
    <source>
        <dbReference type="PROSITE-ProRule" id="PRU00176"/>
    </source>
</evidence>
<dbReference type="GO" id="GO:0003723">
    <property type="term" value="F:RNA binding"/>
    <property type="evidence" value="ECO:0007669"/>
    <property type="project" value="UniProtKB-UniRule"/>
</dbReference>
<feature type="compositionally biased region" description="Basic and acidic residues" evidence="6">
    <location>
        <begin position="1484"/>
        <end position="1495"/>
    </location>
</feature>
<reference evidence="9 10" key="1">
    <citation type="submission" date="2018-09" db="EMBL/GenBank/DDBJ databases">
        <title>A high-quality reference genome of wild soybean provides a powerful tool to mine soybean genomes.</title>
        <authorList>
            <person name="Xie M."/>
            <person name="Chung C.Y.L."/>
            <person name="Li M.-W."/>
            <person name="Wong F.-L."/>
            <person name="Chan T.-F."/>
            <person name="Lam H.-M."/>
        </authorList>
    </citation>
    <scope>NUCLEOTIDE SEQUENCE [LARGE SCALE GENOMIC DNA]</scope>
    <source>
        <strain evidence="10">cv. W05</strain>
        <tissue evidence="9">Hypocotyl of etiolated seedlings</tissue>
    </source>
</reference>
<dbReference type="CDD" id="cd11445">
    <property type="entry name" value="bHLH_AtPIF_like"/>
    <property type="match status" value="1"/>
</dbReference>
<feature type="region of interest" description="Disordered" evidence="6">
    <location>
        <begin position="703"/>
        <end position="828"/>
    </location>
</feature>
<feature type="compositionally biased region" description="Basic and acidic residues" evidence="6">
    <location>
        <begin position="284"/>
        <end position="299"/>
    </location>
</feature>
<dbReference type="PANTHER" id="PTHR46807:SF8">
    <property type="entry name" value="TRANSCRIPTION FACTOR PIF1-LIKE ISOFORM X2"/>
    <property type="match status" value="1"/>
</dbReference>
<keyword evidence="4" id="KW-0539">Nucleus</keyword>
<dbReference type="GO" id="GO:0010017">
    <property type="term" value="P:red or far-red light signaling pathway"/>
    <property type="evidence" value="ECO:0007669"/>
    <property type="project" value="UniProtKB-ARBA"/>
</dbReference>
<proteinExistence type="predicted"/>
<feature type="region of interest" description="Disordered" evidence="6">
    <location>
        <begin position="1293"/>
        <end position="1357"/>
    </location>
</feature>
<dbReference type="SMART" id="SM00360">
    <property type="entry name" value="RRM"/>
    <property type="match status" value="1"/>
</dbReference>
<feature type="region of interest" description="Disordered" evidence="6">
    <location>
        <begin position="478"/>
        <end position="502"/>
    </location>
</feature>
<dbReference type="InterPro" id="IPR036638">
    <property type="entry name" value="HLH_DNA-bd_sf"/>
</dbReference>
<comment type="caution">
    <text evidence="9">The sequence shown here is derived from an EMBL/GenBank/DDBJ whole genome shotgun (WGS) entry which is preliminary data.</text>
</comment>
<dbReference type="InterPro" id="IPR012677">
    <property type="entry name" value="Nucleotide-bd_a/b_plait_sf"/>
</dbReference>
<feature type="compositionally biased region" description="Polar residues" evidence="6">
    <location>
        <begin position="478"/>
        <end position="490"/>
    </location>
</feature>
<dbReference type="PANTHER" id="PTHR46807">
    <property type="entry name" value="TRANSCRIPTION FACTOR PIF3"/>
    <property type="match status" value="1"/>
</dbReference>
<feature type="region of interest" description="Disordered" evidence="6">
    <location>
        <begin position="163"/>
        <end position="299"/>
    </location>
</feature>
<name>A0A445IHP3_GLYSO</name>
<dbReference type="GO" id="GO:0046983">
    <property type="term" value="F:protein dimerization activity"/>
    <property type="evidence" value="ECO:0007669"/>
    <property type="project" value="InterPro"/>
</dbReference>